<evidence type="ECO:0000313" key="2">
    <source>
        <dbReference type="Proteomes" id="UP000594262"/>
    </source>
</evidence>
<accession>A0A7M5V2F4</accession>
<organism evidence="1 2">
    <name type="scientific">Clytia hemisphaerica</name>
    <dbReference type="NCBI Taxonomy" id="252671"/>
    <lineage>
        <taxon>Eukaryota</taxon>
        <taxon>Metazoa</taxon>
        <taxon>Cnidaria</taxon>
        <taxon>Hydrozoa</taxon>
        <taxon>Hydroidolina</taxon>
        <taxon>Leptothecata</taxon>
        <taxon>Obeliida</taxon>
        <taxon>Clytiidae</taxon>
        <taxon>Clytia</taxon>
    </lineage>
</organism>
<keyword evidence="2" id="KW-1185">Reference proteome</keyword>
<dbReference type="AlphaFoldDB" id="A0A7M5V2F4"/>
<reference evidence="1" key="1">
    <citation type="submission" date="2021-01" db="UniProtKB">
        <authorList>
            <consortium name="EnsemblMetazoa"/>
        </authorList>
    </citation>
    <scope>IDENTIFICATION</scope>
</reference>
<sequence length="145" mass="17148">KEKRKMEKDWEKVLIQLDNGVDIQRKTIKYFQSKENLYIEKSRTFEHLLQTLKSSLAYYNTIITSIGVLEIPSDAKLKIDWLKVMRKLDKTLQFITIMVIACTQRLEENQRRNSDLREMKQTLEHCSEYYQGISNALKSTQEGAL</sequence>
<proteinExistence type="predicted"/>
<protein>
    <submittedName>
        <fullName evidence="1">Uncharacterized protein</fullName>
    </submittedName>
</protein>
<name>A0A7M5V2F4_9CNID</name>
<dbReference type="Proteomes" id="UP000594262">
    <property type="component" value="Unplaced"/>
</dbReference>
<evidence type="ECO:0000313" key="1">
    <source>
        <dbReference type="EnsemblMetazoa" id="CLYHEMP008560.1"/>
    </source>
</evidence>
<dbReference type="EnsemblMetazoa" id="CLYHEMT008560.1">
    <property type="protein sequence ID" value="CLYHEMP008560.1"/>
    <property type="gene ID" value="CLYHEMG008560"/>
</dbReference>